<dbReference type="Proteomes" id="UP000521872">
    <property type="component" value="Unassembled WGS sequence"/>
</dbReference>
<sequence length="338" mass="39770">MQAAYPPLPRSLEEWGHQNLHDMDLLFQEVLANCERWQSLRSFFLEKGYYLYDAQSNLSHTPHRSNQLRREIKPEYPFARKFYQTDEELVFDAQSLLVWAATDLKGREVVIKVVSDANPSDELDVLQFLNTKEARADPRNRTIPVIEFLELEQYTFAVMPRWGDPTGATFDTVHEIMQIIHFDFLEQNTAMNAIYVARDNLRLPGLRKVQDTRYALIDFGESKRYPRDIPLEDVRDNKRYLFKRRRVPVPEYPYNPFAVDVCGFAKVLERWVRHIEGFVPALGPFFDAMTAQNVEERLSAQQALIQFQKIYSNLSEEQLGQKINTMTWEEGVLRYYDV</sequence>
<dbReference type="InterPro" id="IPR011009">
    <property type="entry name" value="Kinase-like_dom_sf"/>
</dbReference>
<evidence type="ECO:0000313" key="1">
    <source>
        <dbReference type="EMBL" id="KAF4611408.1"/>
    </source>
</evidence>
<organism evidence="1 2">
    <name type="scientific">Agrocybe pediades</name>
    <dbReference type="NCBI Taxonomy" id="84607"/>
    <lineage>
        <taxon>Eukaryota</taxon>
        <taxon>Fungi</taxon>
        <taxon>Dikarya</taxon>
        <taxon>Basidiomycota</taxon>
        <taxon>Agaricomycotina</taxon>
        <taxon>Agaricomycetes</taxon>
        <taxon>Agaricomycetidae</taxon>
        <taxon>Agaricales</taxon>
        <taxon>Agaricineae</taxon>
        <taxon>Strophariaceae</taxon>
        <taxon>Agrocybe</taxon>
    </lineage>
</organism>
<proteinExistence type="predicted"/>
<name>A0A8H4QI83_9AGAR</name>
<dbReference type="SUPFAM" id="SSF56112">
    <property type="entry name" value="Protein kinase-like (PK-like)"/>
    <property type="match status" value="1"/>
</dbReference>
<comment type="caution">
    <text evidence="1">The sequence shown here is derived from an EMBL/GenBank/DDBJ whole genome shotgun (WGS) entry which is preliminary data.</text>
</comment>
<reference evidence="1 2" key="1">
    <citation type="submission" date="2019-12" db="EMBL/GenBank/DDBJ databases">
        <authorList>
            <person name="Floudas D."/>
            <person name="Bentzer J."/>
            <person name="Ahren D."/>
            <person name="Johansson T."/>
            <person name="Persson P."/>
            <person name="Tunlid A."/>
        </authorList>
    </citation>
    <scope>NUCLEOTIDE SEQUENCE [LARGE SCALE GENOMIC DNA]</scope>
    <source>
        <strain evidence="1 2">CBS 102.39</strain>
    </source>
</reference>
<evidence type="ECO:0008006" key="3">
    <source>
        <dbReference type="Google" id="ProtNLM"/>
    </source>
</evidence>
<accession>A0A8H4QI83</accession>
<protein>
    <recommendedName>
        <fullName evidence="3">Protein kinase domain-containing protein</fullName>
    </recommendedName>
</protein>
<dbReference type="AlphaFoldDB" id="A0A8H4QI83"/>
<evidence type="ECO:0000313" key="2">
    <source>
        <dbReference type="Proteomes" id="UP000521872"/>
    </source>
</evidence>
<gene>
    <name evidence="1" type="ORF">D9613_004313</name>
</gene>
<dbReference type="EMBL" id="JAACJL010000057">
    <property type="protein sequence ID" value="KAF4611408.1"/>
    <property type="molecule type" value="Genomic_DNA"/>
</dbReference>
<keyword evidence="2" id="KW-1185">Reference proteome</keyword>